<dbReference type="OrthoDB" id="641566at2759"/>
<sequence>MDVSDKAKEEVKKILNSKNLFYEEMCSYHNGNRLHLPHDMEVQQSLQWTIRSRDNYKPNLLRQYEDRDEYDKKQQDTGAGEQIEETKGNRGTLRFEELSSNRSIQMNVMKNGIVGNPLTTKECGMKSGAAKQDDQNHLNYGHPKDSSADGLQEQWMAFRLLQLKEQKMQIQVQKLALEMQRFKWQRINWKNDKDLDKMRLDNHRMKLENEWLAFELKPDKSL</sequence>
<comment type="caution">
    <text evidence="2">The sequence shown here is derived from an EMBL/GenBank/DDBJ whole genome shotgun (WGS) entry which is preliminary data.</text>
</comment>
<name>A0A1R3JB40_9ROSI</name>
<keyword evidence="3" id="KW-1185">Reference proteome</keyword>
<dbReference type="Proteomes" id="UP000187203">
    <property type="component" value="Unassembled WGS sequence"/>
</dbReference>
<reference evidence="3" key="1">
    <citation type="submission" date="2013-09" db="EMBL/GenBank/DDBJ databases">
        <title>Corchorus olitorius genome sequencing.</title>
        <authorList>
            <person name="Alam M."/>
            <person name="Haque M.S."/>
            <person name="Islam M.S."/>
            <person name="Emdad E.M."/>
            <person name="Islam M.M."/>
            <person name="Ahmed B."/>
            <person name="Halim A."/>
            <person name="Hossen Q.M.M."/>
            <person name="Hossain M.Z."/>
            <person name="Ahmed R."/>
            <person name="Khan M.M."/>
            <person name="Islam R."/>
            <person name="Rashid M.M."/>
            <person name="Khan S.A."/>
            <person name="Rahman M.S."/>
            <person name="Alam M."/>
            <person name="Yahiya A.S."/>
            <person name="Khan M.S."/>
            <person name="Azam M.S."/>
            <person name="Haque T."/>
            <person name="Lashkar M.Z.H."/>
            <person name="Akhand A.I."/>
            <person name="Morshed G."/>
            <person name="Roy S."/>
            <person name="Uddin K.S."/>
            <person name="Rabeya T."/>
            <person name="Hossain A.S."/>
            <person name="Chowdhury A."/>
            <person name="Snigdha A.R."/>
            <person name="Mortoza M.S."/>
            <person name="Matin S.A."/>
            <person name="Hoque S.M.E."/>
            <person name="Islam M.K."/>
            <person name="Roy D.K."/>
            <person name="Haider R."/>
            <person name="Moosa M.M."/>
            <person name="Elias S.M."/>
            <person name="Hasan A.M."/>
            <person name="Jahan S."/>
            <person name="Shafiuddin M."/>
            <person name="Mahmood N."/>
            <person name="Shommy N.S."/>
        </authorList>
    </citation>
    <scope>NUCLEOTIDE SEQUENCE [LARGE SCALE GENOMIC DNA]</scope>
    <source>
        <strain evidence="3">cv. O-4</strain>
    </source>
</reference>
<proteinExistence type="predicted"/>
<dbReference type="PANTHER" id="PTHR46327:SF10">
    <property type="entry name" value="DNA BINDING TRANSCRIPTION FACTORS, PUTATIVE-RELATED"/>
    <property type="match status" value="1"/>
</dbReference>
<feature type="region of interest" description="Disordered" evidence="1">
    <location>
        <begin position="62"/>
        <end position="90"/>
    </location>
</feature>
<protein>
    <submittedName>
        <fullName evidence="2">Uncharacterized protein</fullName>
    </submittedName>
</protein>
<dbReference type="AlphaFoldDB" id="A0A1R3JB40"/>
<evidence type="ECO:0000256" key="1">
    <source>
        <dbReference type="SAM" id="MobiDB-lite"/>
    </source>
</evidence>
<dbReference type="EMBL" id="AWUE01016398">
    <property type="protein sequence ID" value="OMO92045.1"/>
    <property type="molecule type" value="Genomic_DNA"/>
</dbReference>
<dbReference type="STRING" id="93759.A0A1R3JB40"/>
<dbReference type="PANTHER" id="PTHR46327">
    <property type="entry name" value="F16F4.11 PROTEIN-RELATED"/>
    <property type="match status" value="1"/>
</dbReference>
<accession>A0A1R3JB40</accession>
<gene>
    <name evidence="2" type="ORF">COLO4_17914</name>
</gene>
<evidence type="ECO:0000313" key="2">
    <source>
        <dbReference type="EMBL" id="OMO92045.1"/>
    </source>
</evidence>
<organism evidence="2 3">
    <name type="scientific">Corchorus olitorius</name>
    <dbReference type="NCBI Taxonomy" id="93759"/>
    <lineage>
        <taxon>Eukaryota</taxon>
        <taxon>Viridiplantae</taxon>
        <taxon>Streptophyta</taxon>
        <taxon>Embryophyta</taxon>
        <taxon>Tracheophyta</taxon>
        <taxon>Spermatophyta</taxon>
        <taxon>Magnoliopsida</taxon>
        <taxon>eudicotyledons</taxon>
        <taxon>Gunneridae</taxon>
        <taxon>Pentapetalae</taxon>
        <taxon>rosids</taxon>
        <taxon>malvids</taxon>
        <taxon>Malvales</taxon>
        <taxon>Malvaceae</taxon>
        <taxon>Grewioideae</taxon>
        <taxon>Apeibeae</taxon>
        <taxon>Corchorus</taxon>
    </lineage>
</organism>
<evidence type="ECO:0000313" key="3">
    <source>
        <dbReference type="Proteomes" id="UP000187203"/>
    </source>
</evidence>
<feature type="compositionally biased region" description="Basic and acidic residues" evidence="1">
    <location>
        <begin position="63"/>
        <end position="75"/>
    </location>
</feature>